<evidence type="ECO:0000313" key="5">
    <source>
        <dbReference type="Proteomes" id="UP000054770"/>
    </source>
</evidence>
<dbReference type="GO" id="GO:0032259">
    <property type="term" value="P:methylation"/>
    <property type="evidence" value="ECO:0007669"/>
    <property type="project" value="UniProtKB-KW"/>
</dbReference>
<reference evidence="4" key="1">
    <citation type="submission" date="2016-01" db="EMBL/GenBank/DDBJ databases">
        <authorList>
            <person name="Peeters C."/>
        </authorList>
    </citation>
    <scope>NUCLEOTIDE SEQUENCE [LARGE SCALE GENOMIC DNA]</scope>
    <source>
        <strain evidence="4">LMG 22940</strain>
    </source>
</reference>
<dbReference type="InterPro" id="IPR002935">
    <property type="entry name" value="SAM_O-MeTrfase"/>
</dbReference>
<evidence type="ECO:0000256" key="3">
    <source>
        <dbReference type="ARBA" id="ARBA00022691"/>
    </source>
</evidence>
<keyword evidence="1" id="KW-0489">Methyltransferase</keyword>
<dbReference type="PROSITE" id="PS51682">
    <property type="entry name" value="SAM_OMT_I"/>
    <property type="match status" value="1"/>
</dbReference>
<evidence type="ECO:0000256" key="1">
    <source>
        <dbReference type="ARBA" id="ARBA00022603"/>
    </source>
</evidence>
<dbReference type="EMBL" id="FCON02000014">
    <property type="protein sequence ID" value="SAL40531.1"/>
    <property type="molecule type" value="Genomic_DNA"/>
</dbReference>
<accession>A0A158H8U9</accession>
<organism evidence="4 5">
    <name type="scientific">Caballeronia choica</name>
    <dbReference type="NCBI Taxonomy" id="326476"/>
    <lineage>
        <taxon>Bacteria</taxon>
        <taxon>Pseudomonadati</taxon>
        <taxon>Pseudomonadota</taxon>
        <taxon>Betaproteobacteria</taxon>
        <taxon>Burkholderiales</taxon>
        <taxon>Burkholderiaceae</taxon>
        <taxon>Caballeronia</taxon>
    </lineage>
</organism>
<dbReference type="AlphaFoldDB" id="A0A158H8U9"/>
<gene>
    <name evidence="4" type="ORF">AWB68_01761</name>
</gene>
<sequence>MIHLDAPTSALLDRLERYAADNDAHAAERSQKMLNLERPTAELVYWLVASSKRSRVLEIGTSNGYSAIWLANALKLNSTDKVISIERDPAKAVAARENLKAASLTQRVEVIEGDATAICESLAGPFDCIFFDADRVSAPAQLAVLLPKLTPDALLLADNALSHPGEIAGYIAAVEATGEFDTLTVPVGKGLHIARRRNAP</sequence>
<dbReference type="PANTHER" id="PTHR43167">
    <property type="entry name" value="PUTATIVE (AFU_ORTHOLOGUE AFUA_6G01830)-RELATED"/>
    <property type="match status" value="1"/>
</dbReference>
<evidence type="ECO:0000313" key="4">
    <source>
        <dbReference type="EMBL" id="SAL40531.1"/>
    </source>
</evidence>
<dbReference type="RefSeq" id="WP_087643976.1">
    <property type="nucleotide sequence ID" value="NZ_FCON02000014.1"/>
</dbReference>
<dbReference type="Pfam" id="PF13578">
    <property type="entry name" value="Methyltransf_24"/>
    <property type="match status" value="1"/>
</dbReference>
<name>A0A158H8U9_9BURK</name>
<dbReference type="SUPFAM" id="SSF53335">
    <property type="entry name" value="S-adenosyl-L-methionine-dependent methyltransferases"/>
    <property type="match status" value="1"/>
</dbReference>
<dbReference type="InterPro" id="IPR029063">
    <property type="entry name" value="SAM-dependent_MTases_sf"/>
</dbReference>
<comment type="caution">
    <text evidence="4">The sequence shown here is derived from an EMBL/GenBank/DDBJ whole genome shotgun (WGS) entry which is preliminary data.</text>
</comment>
<dbReference type="PANTHER" id="PTHR43167:SF1">
    <property type="entry name" value="PUTATIVE (AFU_ORTHOLOGUE AFUA_6G01830)-RELATED"/>
    <property type="match status" value="1"/>
</dbReference>
<dbReference type="OrthoDB" id="9799672at2"/>
<protein>
    <submittedName>
        <fullName evidence="4">O-methyltransferase</fullName>
    </submittedName>
</protein>
<keyword evidence="5" id="KW-1185">Reference proteome</keyword>
<dbReference type="GO" id="GO:0008171">
    <property type="term" value="F:O-methyltransferase activity"/>
    <property type="evidence" value="ECO:0007669"/>
    <property type="project" value="InterPro"/>
</dbReference>
<keyword evidence="3" id="KW-0949">S-adenosyl-L-methionine</keyword>
<dbReference type="CDD" id="cd02440">
    <property type="entry name" value="AdoMet_MTases"/>
    <property type="match status" value="1"/>
</dbReference>
<evidence type="ECO:0000256" key="2">
    <source>
        <dbReference type="ARBA" id="ARBA00022679"/>
    </source>
</evidence>
<dbReference type="Proteomes" id="UP000054770">
    <property type="component" value="Unassembled WGS sequence"/>
</dbReference>
<keyword evidence="2" id="KW-0808">Transferase</keyword>
<proteinExistence type="predicted"/>
<dbReference type="Gene3D" id="3.40.50.150">
    <property type="entry name" value="Vaccinia Virus protein VP39"/>
    <property type="match status" value="1"/>
</dbReference>